<proteinExistence type="predicted"/>
<evidence type="ECO:0000313" key="2">
    <source>
        <dbReference type="EMBL" id="ADG96975.1"/>
    </source>
</evidence>
<keyword evidence="3" id="KW-1185">Reference proteome</keyword>
<dbReference type="PANTHER" id="PTHR43130">
    <property type="entry name" value="ARAC-FAMILY TRANSCRIPTIONAL REGULATOR"/>
    <property type="match status" value="1"/>
</dbReference>
<dbReference type="STRING" id="640132.Srot_0488"/>
<dbReference type="eggNOG" id="COG0693">
    <property type="taxonomic scope" value="Bacteria"/>
</dbReference>
<dbReference type="Proteomes" id="UP000002247">
    <property type="component" value="Chromosome"/>
</dbReference>
<organism evidence="2 3">
    <name type="scientific">Segniliparus rotundus (strain ATCC BAA-972 / CDC 1076 / CIP 108378 / DSM 44985 / JCM 13578)</name>
    <dbReference type="NCBI Taxonomy" id="640132"/>
    <lineage>
        <taxon>Bacteria</taxon>
        <taxon>Bacillati</taxon>
        <taxon>Actinomycetota</taxon>
        <taxon>Actinomycetes</taxon>
        <taxon>Mycobacteriales</taxon>
        <taxon>Segniliparaceae</taxon>
        <taxon>Segniliparus</taxon>
    </lineage>
</organism>
<dbReference type="Pfam" id="PF01965">
    <property type="entry name" value="DJ-1_PfpI"/>
    <property type="match status" value="1"/>
</dbReference>
<evidence type="ECO:0000259" key="1">
    <source>
        <dbReference type="Pfam" id="PF01965"/>
    </source>
</evidence>
<accession>D6ZBZ8</accession>
<dbReference type="InterPro" id="IPR052158">
    <property type="entry name" value="INH-QAR"/>
</dbReference>
<dbReference type="EMBL" id="CP001958">
    <property type="protein sequence ID" value="ADG96975.1"/>
    <property type="molecule type" value="Genomic_DNA"/>
</dbReference>
<dbReference type="PANTHER" id="PTHR43130:SF15">
    <property type="entry name" value="THIJ_PFPI FAMILY PROTEIN (AFU_ORTHOLOGUE AFUA_5G14240)"/>
    <property type="match status" value="1"/>
</dbReference>
<dbReference type="InterPro" id="IPR002818">
    <property type="entry name" value="DJ-1/PfpI"/>
</dbReference>
<dbReference type="KEGG" id="srt:Srot_0488"/>
<dbReference type="HOGENOM" id="CLU_000445_44_8_11"/>
<dbReference type="CDD" id="cd03139">
    <property type="entry name" value="GATase1_PfpI_2"/>
    <property type="match status" value="1"/>
</dbReference>
<dbReference type="Gene3D" id="3.40.50.880">
    <property type="match status" value="1"/>
</dbReference>
<name>D6ZBZ8_SEGRD</name>
<evidence type="ECO:0000313" key="3">
    <source>
        <dbReference type="Proteomes" id="UP000002247"/>
    </source>
</evidence>
<dbReference type="InterPro" id="IPR029062">
    <property type="entry name" value="Class_I_gatase-like"/>
</dbReference>
<sequence>MKTQRCYSCPMARRSVSILLFDGFELLDVFGPAELLSALPDDFALSFLGPSRAPVASAQGVSVNPDRTYEPAAASDILLLPGGAGTRPLVSDEKFLDILREHASRAGIVASVCTGSLVLAAAGLLDGYRATSNKSLFSFVSQHGQNVTWEPRARWVEDRDRWTSSGVAAGMDMTIALIRSLCGDAAAKTAADDSEIEPQLDPSHDPFADLYGL</sequence>
<dbReference type="SUPFAM" id="SSF52317">
    <property type="entry name" value="Class I glutamine amidotransferase-like"/>
    <property type="match status" value="1"/>
</dbReference>
<protein>
    <submittedName>
        <fullName evidence="2">ThiJ/PfpI domain protein</fullName>
    </submittedName>
</protein>
<feature type="domain" description="DJ-1/PfpI" evidence="1">
    <location>
        <begin position="15"/>
        <end position="178"/>
    </location>
</feature>
<reference evidence="2 3" key="1">
    <citation type="journal article" date="2010" name="Stand. Genomic Sci.">
        <title>Complete genome sequence of Segniliparus rotundus type strain (CDC 1076).</title>
        <authorList>
            <person name="Sikorski J."/>
            <person name="Lapidus A."/>
            <person name="Copeland A."/>
            <person name="Misra M."/>
            <person name="Glavina Del Rio T."/>
            <person name="Nolan M."/>
            <person name="Lucas S."/>
            <person name="Chen F."/>
            <person name="Tice H."/>
            <person name="Cheng J.F."/>
            <person name="Jando M."/>
            <person name="Schneider S."/>
            <person name="Bruce D."/>
            <person name="Goodwin L."/>
            <person name="Pitluck S."/>
            <person name="Liolios K."/>
            <person name="Mikhailova N."/>
            <person name="Pati A."/>
            <person name="Ivanova N."/>
            <person name="Mavromatis K."/>
            <person name="Chen A."/>
            <person name="Palaniappan K."/>
            <person name="Chertkov O."/>
            <person name="Land M."/>
            <person name="Hauser L."/>
            <person name="Chang Y.J."/>
            <person name="Jeffries C.D."/>
            <person name="Brettin T."/>
            <person name="Detter J.C."/>
            <person name="Han C."/>
            <person name="Rohde M."/>
            <person name="Goker M."/>
            <person name="Bristow J."/>
            <person name="Eisen J.A."/>
            <person name="Markowitz V."/>
            <person name="Hugenholtz P."/>
            <person name="Kyrpides N.C."/>
            <person name="Klenk H.P."/>
        </authorList>
    </citation>
    <scope>NUCLEOTIDE SEQUENCE [LARGE SCALE GENOMIC DNA]</scope>
    <source>
        <strain evidence="3">ATCC BAA-972 / CDC 1076 / CIP 108378 / DSM 44985 / JCM 13578</strain>
    </source>
</reference>
<gene>
    <name evidence="2" type="ordered locus">Srot_0488</name>
</gene>
<dbReference type="AlphaFoldDB" id="D6ZBZ8"/>